<feature type="transmembrane region" description="Helical" evidence="7">
    <location>
        <begin position="168"/>
        <end position="186"/>
    </location>
</feature>
<dbReference type="InterPro" id="IPR050171">
    <property type="entry name" value="MFS_Transporters"/>
</dbReference>
<evidence type="ECO:0000256" key="7">
    <source>
        <dbReference type="SAM" id="Phobius"/>
    </source>
</evidence>
<dbReference type="InterPro" id="IPR020846">
    <property type="entry name" value="MFS_dom"/>
</dbReference>
<keyword evidence="4 7" id="KW-0812">Transmembrane</keyword>
<keyword evidence="10" id="KW-1185">Reference proteome</keyword>
<evidence type="ECO:0000256" key="5">
    <source>
        <dbReference type="ARBA" id="ARBA00022989"/>
    </source>
</evidence>
<evidence type="ECO:0000313" key="10">
    <source>
        <dbReference type="Proteomes" id="UP001460202"/>
    </source>
</evidence>
<evidence type="ECO:0000313" key="9">
    <source>
        <dbReference type="EMBL" id="MEQ2545758.1"/>
    </source>
</evidence>
<gene>
    <name evidence="9" type="ORF">WMO46_12475</name>
</gene>
<feature type="transmembrane region" description="Helical" evidence="7">
    <location>
        <begin position="81"/>
        <end position="100"/>
    </location>
</feature>
<feature type="transmembrane region" description="Helical" evidence="7">
    <location>
        <begin position="244"/>
        <end position="263"/>
    </location>
</feature>
<accession>A0ABV1GZB6</accession>
<reference evidence="9 10" key="1">
    <citation type="submission" date="2024-03" db="EMBL/GenBank/DDBJ databases">
        <title>Human intestinal bacterial collection.</title>
        <authorList>
            <person name="Pauvert C."/>
            <person name="Hitch T.C.A."/>
            <person name="Clavel T."/>
        </authorList>
    </citation>
    <scope>NUCLEOTIDE SEQUENCE [LARGE SCALE GENOMIC DNA]</scope>
    <source>
        <strain evidence="9 10">CLA-KB-H122</strain>
    </source>
</reference>
<feature type="transmembrane region" description="Helical" evidence="7">
    <location>
        <begin position="140"/>
        <end position="162"/>
    </location>
</feature>
<name>A0ABV1GZB6_9BACT</name>
<feature type="transmembrane region" description="Helical" evidence="7">
    <location>
        <begin position="330"/>
        <end position="352"/>
    </location>
</feature>
<feature type="transmembrane region" description="Helical" evidence="7">
    <location>
        <begin position="299"/>
        <end position="318"/>
    </location>
</feature>
<dbReference type="InterPro" id="IPR011701">
    <property type="entry name" value="MFS"/>
</dbReference>
<comment type="subcellular location">
    <subcellularLocation>
        <location evidence="1">Cell membrane</location>
        <topology evidence="1">Multi-pass membrane protein</topology>
    </subcellularLocation>
</comment>
<evidence type="ECO:0000256" key="3">
    <source>
        <dbReference type="ARBA" id="ARBA00022475"/>
    </source>
</evidence>
<evidence type="ECO:0000256" key="4">
    <source>
        <dbReference type="ARBA" id="ARBA00022692"/>
    </source>
</evidence>
<dbReference type="PANTHER" id="PTHR23517:SF2">
    <property type="entry name" value="MULTIDRUG RESISTANCE PROTEIN MDTH"/>
    <property type="match status" value="1"/>
</dbReference>
<feature type="transmembrane region" description="Helical" evidence="7">
    <location>
        <begin position="12"/>
        <end position="31"/>
    </location>
</feature>
<evidence type="ECO:0000256" key="6">
    <source>
        <dbReference type="ARBA" id="ARBA00023136"/>
    </source>
</evidence>
<comment type="caution">
    <text evidence="9">The sequence shown here is derived from an EMBL/GenBank/DDBJ whole genome shotgun (WGS) entry which is preliminary data.</text>
</comment>
<evidence type="ECO:0000256" key="2">
    <source>
        <dbReference type="ARBA" id="ARBA00022448"/>
    </source>
</evidence>
<feature type="transmembrane region" description="Helical" evidence="7">
    <location>
        <begin position="106"/>
        <end position="128"/>
    </location>
</feature>
<dbReference type="PROSITE" id="PS50850">
    <property type="entry name" value="MFS"/>
    <property type="match status" value="1"/>
</dbReference>
<dbReference type="Proteomes" id="UP001460202">
    <property type="component" value="Unassembled WGS sequence"/>
</dbReference>
<dbReference type="PANTHER" id="PTHR23517">
    <property type="entry name" value="RESISTANCE PROTEIN MDTM, PUTATIVE-RELATED-RELATED"/>
    <property type="match status" value="1"/>
</dbReference>
<dbReference type="RefSeq" id="WP_349094441.1">
    <property type="nucleotide sequence ID" value="NZ_JBBMFL010000016.1"/>
</dbReference>
<sequence>MKINTGKGSVSLVVLLAIWSVSAIASLPGLAISPILGDLNKVFPKVTDLEIQMLTSLPSLLIIPFVLLSGKLSEGRDKLKILVVGLSIFFLSGVACLFARSMTWLIVISCILGIGAGMVIPLSTGLVVDYFTGDYRVRQLGYSSAINNLTLVIATVVTGYLADVNWHLPFLVYTLPGISLALSFFLKRQRSDPEPEQSIQLRHKRIDRGKLAGLMLFYFFVTYAVLAVAFYASFLIDDYKIDSSFSGVLISLFFLAIMLPGLFIDKIIVRLKQNVNLVSLGLVCAGLLCVGIFRGKAMLVVGALLAGFGYGVMQPVVYDKAATIAPPRSATLALSFVMAMNYLAVMVCPFIVDLFRHLFHTHSDRFPFFFNAASVLVMVIVTWRYRGNFTLGLDESYYKS</sequence>
<organism evidence="9 10">
    <name type="scientific">Alistipes intestinihominis</name>
    <dbReference type="NCBI Taxonomy" id="3133172"/>
    <lineage>
        <taxon>Bacteria</taxon>
        <taxon>Pseudomonadati</taxon>
        <taxon>Bacteroidota</taxon>
        <taxon>Bacteroidia</taxon>
        <taxon>Bacteroidales</taxon>
        <taxon>Rikenellaceae</taxon>
        <taxon>Alistipes</taxon>
    </lineage>
</organism>
<feature type="transmembrane region" description="Helical" evidence="7">
    <location>
        <begin position="368"/>
        <end position="385"/>
    </location>
</feature>
<proteinExistence type="predicted"/>
<dbReference type="CDD" id="cd17473">
    <property type="entry name" value="MFS_arabinose_efflux_permease_like"/>
    <property type="match status" value="1"/>
</dbReference>
<feature type="transmembrane region" description="Helical" evidence="7">
    <location>
        <begin position="275"/>
        <end position="293"/>
    </location>
</feature>
<feature type="domain" description="Major facilitator superfamily (MFS) profile" evidence="8">
    <location>
        <begin position="14"/>
        <end position="390"/>
    </location>
</feature>
<protein>
    <submittedName>
        <fullName evidence="9">MFS transporter</fullName>
    </submittedName>
</protein>
<evidence type="ECO:0000259" key="8">
    <source>
        <dbReference type="PROSITE" id="PS50850"/>
    </source>
</evidence>
<feature type="transmembrane region" description="Helical" evidence="7">
    <location>
        <begin position="51"/>
        <end position="69"/>
    </location>
</feature>
<keyword evidence="5 7" id="KW-1133">Transmembrane helix</keyword>
<keyword evidence="2" id="KW-0813">Transport</keyword>
<dbReference type="EMBL" id="JBBMFL010000016">
    <property type="protein sequence ID" value="MEQ2545758.1"/>
    <property type="molecule type" value="Genomic_DNA"/>
</dbReference>
<dbReference type="Gene3D" id="1.20.1250.20">
    <property type="entry name" value="MFS general substrate transporter like domains"/>
    <property type="match status" value="1"/>
</dbReference>
<evidence type="ECO:0000256" key="1">
    <source>
        <dbReference type="ARBA" id="ARBA00004651"/>
    </source>
</evidence>
<keyword evidence="3" id="KW-1003">Cell membrane</keyword>
<feature type="transmembrane region" description="Helical" evidence="7">
    <location>
        <begin position="211"/>
        <end position="232"/>
    </location>
</feature>
<keyword evidence="6 7" id="KW-0472">Membrane</keyword>
<dbReference type="Pfam" id="PF07690">
    <property type="entry name" value="MFS_1"/>
    <property type="match status" value="1"/>
</dbReference>
<dbReference type="SUPFAM" id="SSF103473">
    <property type="entry name" value="MFS general substrate transporter"/>
    <property type="match status" value="1"/>
</dbReference>
<dbReference type="InterPro" id="IPR036259">
    <property type="entry name" value="MFS_trans_sf"/>
</dbReference>